<dbReference type="InterPro" id="IPR038375">
    <property type="entry name" value="NDUFAF7_sf"/>
</dbReference>
<sequence length="366" mass="39158">MSSVPWRVAWQRALYDAELGFYVTRGGPAAHFSTAAQGPTGRVLAEALLRLWDRYCPDHLPSAIVDVGAGRGELTTHLAALTASLTRISDTLARPTTPERSVRGRTGRSTGQFDPERSVHGEGGGRTRVVGVDVVDRPPGLDANIDWVRSPGGPDLPDGLRGLTNALVVAHEWLDVVPCTIAEVDDDGTLREVLVDPATGEDSAGSAVEPADRLWAEQHWAATAPGDRVEVGRSRDAAWADLVARVDTGLVVGIDYGHDASERPSGGTLAAYRQGHLVHPVPDGTCDLTAHVAMDTLDADALHRQRELLVDLGIEARPPDHDSARADPLGYLGALERVSAEARLIDRAGFGAFWWAVRRVHGPDVP</sequence>
<organism evidence="4 5">
    <name type="scientific">Intrasporangium chromatireducens Q5-1</name>
    <dbReference type="NCBI Taxonomy" id="584657"/>
    <lineage>
        <taxon>Bacteria</taxon>
        <taxon>Bacillati</taxon>
        <taxon>Actinomycetota</taxon>
        <taxon>Actinomycetes</taxon>
        <taxon>Micrococcales</taxon>
        <taxon>Intrasporangiaceae</taxon>
        <taxon>Intrasporangium</taxon>
    </lineage>
</organism>
<keyword evidence="5" id="KW-1185">Reference proteome</keyword>
<comment type="caution">
    <text evidence="4">The sequence shown here is derived from an EMBL/GenBank/DDBJ whole genome shotgun (WGS) entry which is preliminary data.</text>
</comment>
<dbReference type="RefSeq" id="WP_034713394.1">
    <property type="nucleotide sequence ID" value="NZ_AWQS01000013.1"/>
</dbReference>
<gene>
    <name evidence="4" type="ORF">N864_07770</name>
</gene>
<dbReference type="PANTHER" id="PTHR12049">
    <property type="entry name" value="PROTEIN ARGININE METHYLTRANSFERASE NDUFAF7, MITOCHONDRIAL"/>
    <property type="match status" value="1"/>
</dbReference>
<evidence type="ECO:0000313" key="5">
    <source>
        <dbReference type="Proteomes" id="UP000019494"/>
    </source>
</evidence>
<dbReference type="GO" id="GO:0035243">
    <property type="term" value="F:protein-arginine omega-N symmetric methyltransferase activity"/>
    <property type="evidence" value="ECO:0007669"/>
    <property type="project" value="TreeGrafter"/>
</dbReference>
<dbReference type="Proteomes" id="UP000019494">
    <property type="component" value="Unassembled WGS sequence"/>
</dbReference>
<dbReference type="InterPro" id="IPR003788">
    <property type="entry name" value="NDUFAF7"/>
</dbReference>
<dbReference type="InterPro" id="IPR029063">
    <property type="entry name" value="SAM-dependent_MTases_sf"/>
</dbReference>
<evidence type="ECO:0000256" key="3">
    <source>
        <dbReference type="SAM" id="MobiDB-lite"/>
    </source>
</evidence>
<dbReference type="AlphaFoldDB" id="W9GQM9"/>
<protein>
    <recommendedName>
        <fullName evidence="6">SAM-dependent methyltransferase</fullName>
    </recommendedName>
</protein>
<dbReference type="GO" id="GO:0032259">
    <property type="term" value="P:methylation"/>
    <property type="evidence" value="ECO:0007669"/>
    <property type="project" value="UniProtKB-KW"/>
</dbReference>
<dbReference type="Gene3D" id="3.40.50.12710">
    <property type="match status" value="1"/>
</dbReference>
<keyword evidence="2" id="KW-0808">Transferase</keyword>
<dbReference type="SUPFAM" id="SSF53335">
    <property type="entry name" value="S-adenosyl-L-methionine-dependent methyltransferases"/>
    <property type="match status" value="2"/>
</dbReference>
<dbReference type="EMBL" id="AWQS01000013">
    <property type="protein sequence ID" value="EWT07377.1"/>
    <property type="molecule type" value="Genomic_DNA"/>
</dbReference>
<keyword evidence="1" id="KW-0489">Methyltransferase</keyword>
<feature type="region of interest" description="Disordered" evidence="3">
    <location>
        <begin position="91"/>
        <end position="126"/>
    </location>
</feature>
<dbReference type="PANTHER" id="PTHR12049:SF7">
    <property type="entry name" value="PROTEIN ARGININE METHYLTRANSFERASE NDUFAF7, MITOCHONDRIAL"/>
    <property type="match status" value="1"/>
</dbReference>
<dbReference type="Pfam" id="PF02636">
    <property type="entry name" value="Methyltransf_28"/>
    <property type="match status" value="1"/>
</dbReference>
<evidence type="ECO:0008006" key="6">
    <source>
        <dbReference type="Google" id="ProtNLM"/>
    </source>
</evidence>
<name>W9GQM9_9MICO</name>
<evidence type="ECO:0000313" key="4">
    <source>
        <dbReference type="EMBL" id="EWT07377.1"/>
    </source>
</evidence>
<accession>W9GQM9</accession>
<proteinExistence type="predicted"/>
<reference evidence="5" key="1">
    <citation type="submission" date="2013-08" db="EMBL/GenBank/DDBJ databases">
        <title>Intrasporangium oryzae NRRL B-24470.</title>
        <authorList>
            <person name="Liu H."/>
            <person name="Wang G."/>
        </authorList>
    </citation>
    <scope>NUCLEOTIDE SEQUENCE [LARGE SCALE GENOMIC DNA]</scope>
    <source>
        <strain evidence="5">Q5-1</strain>
    </source>
</reference>
<feature type="compositionally biased region" description="Basic and acidic residues" evidence="3">
    <location>
        <begin position="114"/>
        <end position="125"/>
    </location>
</feature>
<dbReference type="PATRIC" id="fig|584657.3.peg.630"/>
<evidence type="ECO:0000256" key="2">
    <source>
        <dbReference type="ARBA" id="ARBA00022679"/>
    </source>
</evidence>
<evidence type="ECO:0000256" key="1">
    <source>
        <dbReference type="ARBA" id="ARBA00022603"/>
    </source>
</evidence>